<dbReference type="CDD" id="cd06262">
    <property type="entry name" value="metallo-hydrolase-like_MBL-fold"/>
    <property type="match status" value="1"/>
</dbReference>
<keyword evidence="3" id="KW-0378">Hydrolase</keyword>
<dbReference type="SMART" id="SM00849">
    <property type="entry name" value="Lactamase_B"/>
    <property type="match status" value="1"/>
</dbReference>
<evidence type="ECO:0000313" key="9">
    <source>
        <dbReference type="EMBL" id="MCY9697833.1"/>
    </source>
</evidence>
<evidence type="ECO:0000256" key="4">
    <source>
        <dbReference type="ARBA" id="ARBA00022833"/>
    </source>
</evidence>
<accession>A0ABT4GP99</accession>
<comment type="caution">
    <text evidence="9">The sequence shown here is derived from an EMBL/GenBank/DDBJ whole genome shotgun (WGS) entry which is preliminary data.</text>
</comment>
<dbReference type="InterPro" id="IPR051453">
    <property type="entry name" value="MBL_Glyoxalase_II"/>
</dbReference>
<dbReference type="Gene3D" id="3.60.15.10">
    <property type="entry name" value="Ribonuclease Z/Hydroxyacylglutathione hydrolase-like"/>
    <property type="match status" value="1"/>
</dbReference>
<reference evidence="9 10" key="1">
    <citation type="submission" date="2022-05" db="EMBL/GenBank/DDBJ databases">
        <title>Genome Sequencing of Bee-Associated Microbes.</title>
        <authorList>
            <person name="Dunlap C."/>
        </authorList>
    </citation>
    <scope>NUCLEOTIDE SEQUENCE [LARGE SCALE GENOMIC DNA]</scope>
    <source>
        <strain evidence="9 10">NRRL B-14421</strain>
    </source>
</reference>
<evidence type="ECO:0000256" key="6">
    <source>
        <dbReference type="ARBA" id="ARBA00034301"/>
    </source>
</evidence>
<dbReference type="Proteomes" id="UP001527099">
    <property type="component" value="Unassembled WGS sequence"/>
</dbReference>
<dbReference type="SUPFAM" id="SSF56281">
    <property type="entry name" value="Metallo-hydrolase/oxidoreductase"/>
    <property type="match status" value="1"/>
</dbReference>
<organism evidence="9 10">
    <name type="scientific">Paenibacillus alginolyticus</name>
    <dbReference type="NCBI Taxonomy" id="59839"/>
    <lineage>
        <taxon>Bacteria</taxon>
        <taxon>Bacillati</taxon>
        <taxon>Bacillota</taxon>
        <taxon>Bacilli</taxon>
        <taxon>Bacillales</taxon>
        <taxon>Paenibacillaceae</taxon>
        <taxon>Paenibacillus</taxon>
    </lineage>
</organism>
<keyword evidence="2" id="KW-0479">Metal-binding</keyword>
<sequence>MIIYQNEHTTVFQSALYQTTSTVVLTKEMVLIVDPNWLPNEVDEIRSYVDSVKGDRDLYLLFTHGDFDHIIGYKAFPGAKTIGSYELSCHPKKDYKISLIQEFDRKHYIHRKYPVEFPVLDIIISKDAEELRIGDTLLTFYKSPGHTPDGLFTIIEPLGIWITGDYLSDFELPFIYHSARAYKETMNTASQILDQHNIELQIPGHGQVTIDTAEMKRRLDMSSDHLERLINAVIAKDESAIAALGDEHAFKSSFTEECHKENIRIIAQEYSI</sequence>
<dbReference type="Pfam" id="PF00753">
    <property type="entry name" value="Lactamase_B"/>
    <property type="match status" value="1"/>
</dbReference>
<evidence type="ECO:0000256" key="3">
    <source>
        <dbReference type="ARBA" id="ARBA00022801"/>
    </source>
</evidence>
<comment type="catalytic activity">
    <reaction evidence="5">
        <text>3',5'-cyclic CMP + H2O = CMP + H(+)</text>
        <dbReference type="Rhea" id="RHEA:72675"/>
        <dbReference type="ChEBI" id="CHEBI:15377"/>
        <dbReference type="ChEBI" id="CHEBI:15378"/>
        <dbReference type="ChEBI" id="CHEBI:58003"/>
        <dbReference type="ChEBI" id="CHEBI:60377"/>
    </reaction>
    <physiologicalReaction direction="left-to-right" evidence="5">
        <dbReference type="Rhea" id="RHEA:72676"/>
    </physiologicalReaction>
</comment>
<evidence type="ECO:0000313" key="10">
    <source>
        <dbReference type="Proteomes" id="UP001527099"/>
    </source>
</evidence>
<dbReference type="PANTHER" id="PTHR46233">
    <property type="entry name" value="HYDROXYACYLGLUTATHIONE HYDROLASE GLOC"/>
    <property type="match status" value="1"/>
</dbReference>
<dbReference type="EMBL" id="JAMDMX010000170">
    <property type="protein sequence ID" value="MCY9697833.1"/>
    <property type="molecule type" value="Genomic_DNA"/>
</dbReference>
<comment type="function">
    <text evidence="6">Counteracts the endogenous Pycsar antiviral defense system. Phosphodiesterase that enables metal-dependent hydrolysis of host cyclic nucleotide Pycsar defense signals such as cCMP and cUMP.</text>
</comment>
<evidence type="ECO:0000259" key="8">
    <source>
        <dbReference type="SMART" id="SM00849"/>
    </source>
</evidence>
<evidence type="ECO:0000256" key="5">
    <source>
        <dbReference type="ARBA" id="ARBA00034221"/>
    </source>
</evidence>
<evidence type="ECO:0000256" key="2">
    <source>
        <dbReference type="ARBA" id="ARBA00022723"/>
    </source>
</evidence>
<dbReference type="InterPro" id="IPR036866">
    <property type="entry name" value="RibonucZ/Hydroxyglut_hydro"/>
</dbReference>
<dbReference type="PANTHER" id="PTHR46233:SF3">
    <property type="entry name" value="HYDROXYACYLGLUTATHIONE HYDROLASE GLOC"/>
    <property type="match status" value="1"/>
</dbReference>
<feature type="domain" description="Metallo-beta-lactamase" evidence="8">
    <location>
        <begin position="18"/>
        <end position="205"/>
    </location>
</feature>
<gene>
    <name evidence="9" type="ORF">M5X19_34000</name>
</gene>
<comment type="cofactor">
    <cofactor evidence="1">
        <name>Zn(2+)</name>
        <dbReference type="ChEBI" id="CHEBI:29105"/>
    </cofactor>
</comment>
<keyword evidence="10" id="KW-1185">Reference proteome</keyword>
<keyword evidence="4" id="KW-0862">Zinc</keyword>
<dbReference type="RefSeq" id="WP_268618409.1">
    <property type="nucleotide sequence ID" value="NZ_JAMDMX010000170.1"/>
</dbReference>
<proteinExistence type="predicted"/>
<evidence type="ECO:0000256" key="1">
    <source>
        <dbReference type="ARBA" id="ARBA00001947"/>
    </source>
</evidence>
<evidence type="ECO:0000256" key="7">
    <source>
        <dbReference type="ARBA" id="ARBA00048505"/>
    </source>
</evidence>
<protein>
    <submittedName>
        <fullName evidence="9">MBL fold metallo-hydrolase</fullName>
    </submittedName>
</protein>
<dbReference type="InterPro" id="IPR001279">
    <property type="entry name" value="Metallo-B-lactamas"/>
</dbReference>
<comment type="catalytic activity">
    <reaction evidence="7">
        <text>3',5'-cyclic UMP + H2O = UMP + H(+)</text>
        <dbReference type="Rhea" id="RHEA:70575"/>
        <dbReference type="ChEBI" id="CHEBI:15377"/>
        <dbReference type="ChEBI" id="CHEBI:15378"/>
        <dbReference type="ChEBI" id="CHEBI:57865"/>
        <dbReference type="ChEBI" id="CHEBI:184387"/>
    </reaction>
    <physiologicalReaction direction="left-to-right" evidence="7">
        <dbReference type="Rhea" id="RHEA:70576"/>
    </physiologicalReaction>
</comment>
<name>A0ABT4GP99_9BACL</name>